<dbReference type="SUPFAM" id="SSF52788">
    <property type="entry name" value="Phosphotyrosine protein phosphatases I"/>
    <property type="match status" value="1"/>
</dbReference>
<protein>
    <recommendedName>
        <fullName evidence="2">protein-tyrosine-phosphatase</fullName>
        <ecNumber evidence="2">3.1.3.48</ecNumber>
    </recommendedName>
</protein>
<dbReference type="SMART" id="SM00226">
    <property type="entry name" value="LMWPc"/>
    <property type="match status" value="1"/>
</dbReference>
<feature type="active site" description="Proton donor" evidence="5">
    <location>
        <position position="127"/>
    </location>
</feature>
<dbReference type="InterPro" id="IPR036196">
    <property type="entry name" value="Ptyr_pPase_sf"/>
</dbReference>
<keyword evidence="3" id="KW-0378">Hydrolase</keyword>
<dbReference type="Proteomes" id="UP000198873">
    <property type="component" value="Unassembled WGS sequence"/>
</dbReference>
<dbReference type="InterPro" id="IPR023485">
    <property type="entry name" value="Ptyr_pPase"/>
</dbReference>
<gene>
    <name evidence="7" type="ORF">SAMN05444716_104348</name>
</gene>
<dbReference type="Pfam" id="PF01451">
    <property type="entry name" value="LMWPc"/>
    <property type="match status" value="1"/>
</dbReference>
<accession>A0A1I6T319</accession>
<evidence type="ECO:0000256" key="2">
    <source>
        <dbReference type="ARBA" id="ARBA00013064"/>
    </source>
</evidence>
<dbReference type="PANTHER" id="PTHR11717">
    <property type="entry name" value="LOW MOLECULAR WEIGHT PROTEIN TYROSINE PHOSPHATASE"/>
    <property type="match status" value="1"/>
</dbReference>
<comment type="similarity">
    <text evidence="1">Belongs to the low molecular weight phosphotyrosine protein phosphatase family.</text>
</comment>
<dbReference type="PRINTS" id="PR00719">
    <property type="entry name" value="LMWPTPASE"/>
</dbReference>
<dbReference type="PANTHER" id="PTHR11717:SF7">
    <property type="entry name" value="LOW MOLECULAR WEIGHT PHOSPHOTYROSINE PROTEIN PHOSPHATASE"/>
    <property type="match status" value="1"/>
</dbReference>
<evidence type="ECO:0000256" key="5">
    <source>
        <dbReference type="PIRSR" id="PIRSR617867-1"/>
    </source>
</evidence>
<dbReference type="STRING" id="1176198.SAMN05444716_104348"/>
<evidence type="ECO:0000256" key="4">
    <source>
        <dbReference type="ARBA" id="ARBA00022912"/>
    </source>
</evidence>
<dbReference type="CDD" id="cd16343">
    <property type="entry name" value="LMWPTP"/>
    <property type="match status" value="1"/>
</dbReference>
<dbReference type="InterPro" id="IPR017867">
    <property type="entry name" value="Tyr_phospatase_low_mol_wt"/>
</dbReference>
<dbReference type="AlphaFoldDB" id="A0A1I6T319"/>
<dbReference type="EMBL" id="FPAB01000004">
    <property type="protein sequence ID" value="SFS83651.1"/>
    <property type="molecule type" value="Genomic_DNA"/>
</dbReference>
<evidence type="ECO:0000256" key="1">
    <source>
        <dbReference type="ARBA" id="ARBA00011063"/>
    </source>
</evidence>
<dbReference type="GO" id="GO:0004725">
    <property type="term" value="F:protein tyrosine phosphatase activity"/>
    <property type="evidence" value="ECO:0007669"/>
    <property type="project" value="UniProtKB-EC"/>
</dbReference>
<dbReference type="Gene3D" id="3.40.50.2300">
    <property type="match status" value="1"/>
</dbReference>
<feature type="domain" description="Phosphotyrosine protein phosphatase I" evidence="6">
    <location>
        <begin position="6"/>
        <end position="153"/>
    </location>
</feature>
<dbReference type="RefSeq" id="WP_019432222.1">
    <property type="nucleotide sequence ID" value="NZ_FPAB01000004.1"/>
</dbReference>
<name>A0A1I6T319_9ACTN</name>
<keyword evidence="4" id="KW-0904">Protein phosphatase</keyword>
<keyword evidence="8" id="KW-1185">Reference proteome</keyword>
<feature type="active site" description="Nucleophile" evidence="5">
    <location>
        <position position="12"/>
    </location>
</feature>
<organism evidence="7 8">
    <name type="scientific">Streptomyces harbinensis</name>
    <dbReference type="NCBI Taxonomy" id="1176198"/>
    <lineage>
        <taxon>Bacteria</taxon>
        <taxon>Bacillati</taxon>
        <taxon>Actinomycetota</taxon>
        <taxon>Actinomycetes</taxon>
        <taxon>Kitasatosporales</taxon>
        <taxon>Streptomycetaceae</taxon>
        <taxon>Streptomyces</taxon>
    </lineage>
</organism>
<evidence type="ECO:0000313" key="8">
    <source>
        <dbReference type="Proteomes" id="UP000198873"/>
    </source>
</evidence>
<sequence>MTPRAYRLCFVCTGNICRSPMAEIICRELLPGYGLGDGLVTVSSAGTDSWHEGEGADPRTVRELAAAGYPGGERHVARGFTAADLTAHDLIVALDRGHLAALRRLAPTPADAARIRLLCPDGTDVPDPYYGGPEGFTACRELIEAALPHLLTEVGTAIGTATGTDAATAHHGKQHLA</sequence>
<feature type="active site" evidence="5">
    <location>
        <position position="18"/>
    </location>
</feature>
<evidence type="ECO:0000259" key="6">
    <source>
        <dbReference type="SMART" id="SM00226"/>
    </source>
</evidence>
<proteinExistence type="inferred from homology"/>
<evidence type="ECO:0000256" key="3">
    <source>
        <dbReference type="ARBA" id="ARBA00022801"/>
    </source>
</evidence>
<dbReference type="InterPro" id="IPR050438">
    <property type="entry name" value="LMW_PTPase"/>
</dbReference>
<evidence type="ECO:0000313" key="7">
    <source>
        <dbReference type="EMBL" id="SFS83651.1"/>
    </source>
</evidence>
<reference evidence="8" key="1">
    <citation type="submission" date="2016-10" db="EMBL/GenBank/DDBJ databases">
        <authorList>
            <person name="Varghese N."/>
            <person name="Submissions S."/>
        </authorList>
    </citation>
    <scope>NUCLEOTIDE SEQUENCE [LARGE SCALE GENOMIC DNA]</scope>
    <source>
        <strain evidence="8">CGMCC 4.7047</strain>
    </source>
</reference>
<dbReference type="EC" id="3.1.3.48" evidence="2"/>